<dbReference type="Pfam" id="PF17917">
    <property type="entry name" value="RT_RNaseH"/>
    <property type="match status" value="1"/>
</dbReference>
<dbReference type="GO" id="GO:0015074">
    <property type="term" value="P:DNA integration"/>
    <property type="evidence" value="ECO:0007669"/>
    <property type="project" value="InterPro"/>
</dbReference>
<feature type="domain" description="Integrase catalytic" evidence="7">
    <location>
        <begin position="297"/>
        <end position="393"/>
    </location>
</feature>
<evidence type="ECO:0000256" key="4">
    <source>
        <dbReference type="ARBA" id="ARBA00022759"/>
    </source>
</evidence>
<dbReference type="EMBL" id="QGNW01000175">
    <property type="protein sequence ID" value="RVW88234.1"/>
    <property type="molecule type" value="Genomic_DNA"/>
</dbReference>
<keyword evidence="5" id="KW-0378">Hydrolase</keyword>
<sequence>MCDSSDYAIGVVLGQREDGKPYVIYYASKSLNDAQRNYTTTEKELLVVVYALDKFRAYLIGSSIVVFTDHSALKYLLTKQDAKARLIRWILLLQEFNLQIRDKKGVENVVADHLSRLNIAHDTHGLPINDDFLEESLMLVEEVPWFAHIANYLVTGEIPSEWSSQDKKNFFAKVHADYWEEHFLFKYCADQIIRKCVPEQEKHGILSHCHGNACGGHFASQKMAMRVLQSGFWWPSLFKDSHEVSKGCDKCQRLGKLSRRNMMPLNPILIVDLFYVWGIDFMGPFPMFLATPTSWFGVPKAIISDGGTRFCNKPFEALLAKYGVKHKVATPYHPQMSGQVELANREIKNILMKVVNTNRKDWFVKLLNSLWAYRTAYKTILGMSPYRLVYGKACHLITTQKELFHSL</sequence>
<protein>
    <submittedName>
        <fullName evidence="8">Transposon Tf2-12 polyprotein</fullName>
    </submittedName>
</protein>
<dbReference type="PANTHER" id="PTHR37984">
    <property type="entry name" value="PROTEIN CBG26694"/>
    <property type="match status" value="1"/>
</dbReference>
<keyword evidence="2" id="KW-0548">Nucleotidyltransferase</keyword>
<dbReference type="GO" id="GO:0016787">
    <property type="term" value="F:hydrolase activity"/>
    <property type="evidence" value="ECO:0007669"/>
    <property type="project" value="UniProtKB-KW"/>
</dbReference>
<evidence type="ECO:0000256" key="2">
    <source>
        <dbReference type="ARBA" id="ARBA00022695"/>
    </source>
</evidence>
<dbReference type="InterPro" id="IPR012337">
    <property type="entry name" value="RNaseH-like_sf"/>
</dbReference>
<dbReference type="AlphaFoldDB" id="A0A438HUT9"/>
<dbReference type="GO" id="GO:0003964">
    <property type="term" value="F:RNA-directed DNA polymerase activity"/>
    <property type="evidence" value="ECO:0007669"/>
    <property type="project" value="UniProtKB-KW"/>
</dbReference>
<evidence type="ECO:0000259" key="7">
    <source>
        <dbReference type="PROSITE" id="PS50994"/>
    </source>
</evidence>
<reference evidence="8 9" key="1">
    <citation type="journal article" date="2018" name="PLoS Genet.">
        <title>Population sequencing reveals clonal diversity and ancestral inbreeding in the grapevine cultivar Chardonnay.</title>
        <authorList>
            <person name="Roach M.J."/>
            <person name="Johnson D.L."/>
            <person name="Bohlmann J."/>
            <person name="van Vuuren H.J."/>
            <person name="Jones S.J."/>
            <person name="Pretorius I.S."/>
            <person name="Schmidt S.A."/>
            <person name="Borneman A.R."/>
        </authorList>
    </citation>
    <scope>NUCLEOTIDE SEQUENCE [LARGE SCALE GENOMIC DNA]</scope>
    <source>
        <strain evidence="9">cv. Chardonnay</strain>
        <tissue evidence="8">Leaf</tissue>
    </source>
</reference>
<organism evidence="8 9">
    <name type="scientific">Vitis vinifera</name>
    <name type="common">Grape</name>
    <dbReference type="NCBI Taxonomy" id="29760"/>
    <lineage>
        <taxon>Eukaryota</taxon>
        <taxon>Viridiplantae</taxon>
        <taxon>Streptophyta</taxon>
        <taxon>Embryophyta</taxon>
        <taxon>Tracheophyta</taxon>
        <taxon>Spermatophyta</taxon>
        <taxon>Magnoliopsida</taxon>
        <taxon>eudicotyledons</taxon>
        <taxon>Gunneridae</taxon>
        <taxon>Pentapetalae</taxon>
        <taxon>rosids</taxon>
        <taxon>Vitales</taxon>
        <taxon>Vitaceae</taxon>
        <taxon>Viteae</taxon>
        <taxon>Vitis</taxon>
    </lineage>
</organism>
<dbReference type="InterPro" id="IPR001584">
    <property type="entry name" value="Integrase_cat-core"/>
</dbReference>
<dbReference type="GO" id="GO:0003676">
    <property type="term" value="F:nucleic acid binding"/>
    <property type="evidence" value="ECO:0007669"/>
    <property type="project" value="InterPro"/>
</dbReference>
<dbReference type="Gene3D" id="3.30.420.10">
    <property type="entry name" value="Ribonuclease H-like superfamily/Ribonuclease H"/>
    <property type="match status" value="1"/>
</dbReference>
<proteinExistence type="predicted"/>
<dbReference type="Pfam" id="PF17921">
    <property type="entry name" value="Integrase_H2C2"/>
    <property type="match status" value="1"/>
</dbReference>
<dbReference type="CDD" id="cd09274">
    <property type="entry name" value="RNase_HI_RT_Ty3"/>
    <property type="match status" value="1"/>
</dbReference>
<gene>
    <name evidence="8" type="primary">Tf2-12_94</name>
    <name evidence="8" type="ORF">CK203_038693</name>
</gene>
<evidence type="ECO:0000313" key="8">
    <source>
        <dbReference type="EMBL" id="RVW88234.1"/>
    </source>
</evidence>
<evidence type="ECO:0000256" key="1">
    <source>
        <dbReference type="ARBA" id="ARBA00022679"/>
    </source>
</evidence>
<evidence type="ECO:0000256" key="6">
    <source>
        <dbReference type="ARBA" id="ARBA00022918"/>
    </source>
</evidence>
<dbReference type="InterPro" id="IPR043502">
    <property type="entry name" value="DNA/RNA_pol_sf"/>
</dbReference>
<dbReference type="InterPro" id="IPR036397">
    <property type="entry name" value="RNaseH_sf"/>
</dbReference>
<evidence type="ECO:0000256" key="3">
    <source>
        <dbReference type="ARBA" id="ARBA00022722"/>
    </source>
</evidence>
<evidence type="ECO:0000313" key="9">
    <source>
        <dbReference type="Proteomes" id="UP000288805"/>
    </source>
</evidence>
<keyword evidence="4" id="KW-0255">Endonuclease</keyword>
<keyword evidence="1" id="KW-0808">Transferase</keyword>
<dbReference type="SUPFAM" id="SSF53098">
    <property type="entry name" value="Ribonuclease H-like"/>
    <property type="match status" value="1"/>
</dbReference>
<dbReference type="SUPFAM" id="SSF56672">
    <property type="entry name" value="DNA/RNA polymerases"/>
    <property type="match status" value="1"/>
</dbReference>
<comment type="caution">
    <text evidence="8">The sequence shown here is derived from an EMBL/GenBank/DDBJ whole genome shotgun (WGS) entry which is preliminary data.</text>
</comment>
<dbReference type="InterPro" id="IPR041373">
    <property type="entry name" value="RT_RNaseH"/>
</dbReference>
<dbReference type="Gene3D" id="3.10.20.370">
    <property type="match status" value="1"/>
</dbReference>
<dbReference type="Proteomes" id="UP000288805">
    <property type="component" value="Unassembled WGS sequence"/>
</dbReference>
<dbReference type="InterPro" id="IPR041588">
    <property type="entry name" value="Integrase_H2C2"/>
</dbReference>
<keyword evidence="6" id="KW-0695">RNA-directed DNA polymerase</keyword>
<dbReference type="FunFam" id="3.10.20.370:FF:000001">
    <property type="entry name" value="Retrovirus-related Pol polyprotein from transposon 17.6-like protein"/>
    <property type="match status" value="1"/>
</dbReference>
<dbReference type="GO" id="GO:0004519">
    <property type="term" value="F:endonuclease activity"/>
    <property type="evidence" value="ECO:0007669"/>
    <property type="project" value="UniProtKB-KW"/>
</dbReference>
<accession>A0A438HUT9</accession>
<dbReference type="InterPro" id="IPR050951">
    <property type="entry name" value="Retrovirus_Pol_polyprotein"/>
</dbReference>
<dbReference type="PROSITE" id="PS50994">
    <property type="entry name" value="INTEGRASE"/>
    <property type="match status" value="1"/>
</dbReference>
<name>A0A438HUT9_VITVI</name>
<dbReference type="PANTHER" id="PTHR37984:SF5">
    <property type="entry name" value="PROTEIN NYNRIN-LIKE"/>
    <property type="match status" value="1"/>
</dbReference>
<keyword evidence="3" id="KW-0540">Nuclease</keyword>
<evidence type="ECO:0000256" key="5">
    <source>
        <dbReference type="ARBA" id="ARBA00022801"/>
    </source>
</evidence>
<dbReference type="Gene3D" id="1.10.340.70">
    <property type="match status" value="1"/>
</dbReference>